<gene>
    <name evidence="2" type="ORF">KI387_008643</name>
</gene>
<sequence>STSSSCESPPKESKGEAKEVDSNGVLKLKGNKIPKGLVSLKELFDRHDRFVKDRDKEYPRNTADFEK</sequence>
<proteinExistence type="predicted"/>
<dbReference type="AlphaFoldDB" id="A0AA38FFF7"/>
<name>A0AA38FFF7_TAXCH</name>
<feature type="non-terminal residue" evidence="2">
    <location>
        <position position="1"/>
    </location>
</feature>
<dbReference type="Proteomes" id="UP000824469">
    <property type="component" value="Unassembled WGS sequence"/>
</dbReference>
<evidence type="ECO:0000313" key="3">
    <source>
        <dbReference type="Proteomes" id="UP000824469"/>
    </source>
</evidence>
<feature type="compositionally biased region" description="Basic and acidic residues" evidence="1">
    <location>
        <begin position="9"/>
        <end position="21"/>
    </location>
</feature>
<comment type="caution">
    <text evidence="2">The sequence shown here is derived from an EMBL/GenBank/DDBJ whole genome shotgun (WGS) entry which is preliminary data.</text>
</comment>
<keyword evidence="3" id="KW-1185">Reference proteome</keyword>
<reference evidence="2 3" key="1">
    <citation type="journal article" date="2021" name="Nat. Plants">
        <title>The Taxus genome provides insights into paclitaxel biosynthesis.</title>
        <authorList>
            <person name="Xiong X."/>
            <person name="Gou J."/>
            <person name="Liao Q."/>
            <person name="Li Y."/>
            <person name="Zhou Q."/>
            <person name="Bi G."/>
            <person name="Li C."/>
            <person name="Du R."/>
            <person name="Wang X."/>
            <person name="Sun T."/>
            <person name="Guo L."/>
            <person name="Liang H."/>
            <person name="Lu P."/>
            <person name="Wu Y."/>
            <person name="Zhang Z."/>
            <person name="Ro D.K."/>
            <person name="Shang Y."/>
            <person name="Huang S."/>
            <person name="Yan J."/>
        </authorList>
    </citation>
    <scope>NUCLEOTIDE SEQUENCE [LARGE SCALE GENOMIC DNA]</scope>
    <source>
        <strain evidence="2">Ta-2019</strain>
    </source>
</reference>
<evidence type="ECO:0000256" key="1">
    <source>
        <dbReference type="SAM" id="MobiDB-lite"/>
    </source>
</evidence>
<organism evidence="2 3">
    <name type="scientific">Taxus chinensis</name>
    <name type="common">Chinese yew</name>
    <name type="synonym">Taxus wallichiana var. chinensis</name>
    <dbReference type="NCBI Taxonomy" id="29808"/>
    <lineage>
        <taxon>Eukaryota</taxon>
        <taxon>Viridiplantae</taxon>
        <taxon>Streptophyta</taxon>
        <taxon>Embryophyta</taxon>
        <taxon>Tracheophyta</taxon>
        <taxon>Spermatophyta</taxon>
        <taxon>Pinopsida</taxon>
        <taxon>Pinidae</taxon>
        <taxon>Conifers II</taxon>
        <taxon>Cupressales</taxon>
        <taxon>Taxaceae</taxon>
        <taxon>Taxus</taxon>
    </lineage>
</organism>
<dbReference type="EMBL" id="JAHRHJ020000008">
    <property type="protein sequence ID" value="KAH9304239.1"/>
    <property type="molecule type" value="Genomic_DNA"/>
</dbReference>
<evidence type="ECO:0000313" key="2">
    <source>
        <dbReference type="EMBL" id="KAH9304239.1"/>
    </source>
</evidence>
<feature type="region of interest" description="Disordered" evidence="1">
    <location>
        <begin position="1"/>
        <end position="23"/>
    </location>
</feature>
<accession>A0AA38FFF7</accession>
<protein>
    <submittedName>
        <fullName evidence="2">Uncharacterized protein</fullName>
    </submittedName>
</protein>
<feature type="non-terminal residue" evidence="2">
    <location>
        <position position="67"/>
    </location>
</feature>